<dbReference type="EMBL" id="CP118157">
    <property type="protein sequence ID" value="WOF24291.1"/>
    <property type="molecule type" value="Genomic_DNA"/>
</dbReference>
<feature type="region of interest" description="Disordered" evidence="1">
    <location>
        <begin position="1"/>
        <end position="26"/>
    </location>
</feature>
<sequence length="213" mass="20767">MGRSERTARRAAASGSGPTHDAPGRNPGASGGFALFGEVLLTGVLVTAAGLPVVTLPAALAAGSRHLRRFARAEGSSLRAFGADLRAALPGGLPVGAVAAAIVAVLALDVVLAVSGALPGGGIVGAIGWALLAALGGAVLAVSGAWTPETGWRPAVRALPASVARDVPGALYLVAAACFVGLAAWMLVPLVVPALGCAALASVAVPERPRRSG</sequence>
<evidence type="ECO:0000256" key="2">
    <source>
        <dbReference type="SAM" id="Phobius"/>
    </source>
</evidence>
<accession>A0AA97FIQ1</accession>
<name>A0AA97FIQ1_9MICO</name>
<feature type="transmembrane region" description="Helical" evidence="2">
    <location>
        <begin position="170"/>
        <end position="203"/>
    </location>
</feature>
<evidence type="ECO:0000313" key="4">
    <source>
        <dbReference type="Proteomes" id="UP001305498"/>
    </source>
</evidence>
<feature type="transmembrane region" description="Helical" evidence="2">
    <location>
        <begin position="126"/>
        <end position="146"/>
    </location>
</feature>
<keyword evidence="4" id="KW-1185">Reference proteome</keyword>
<evidence type="ECO:0000256" key="1">
    <source>
        <dbReference type="SAM" id="MobiDB-lite"/>
    </source>
</evidence>
<feature type="transmembrane region" description="Helical" evidence="2">
    <location>
        <begin position="93"/>
        <end position="114"/>
    </location>
</feature>
<dbReference type="AlphaFoldDB" id="A0AA97FIQ1"/>
<dbReference type="Proteomes" id="UP001305498">
    <property type="component" value="Chromosome"/>
</dbReference>
<keyword evidence="2" id="KW-1133">Transmembrane helix</keyword>
<dbReference type="KEGG" id="mbet:N8K70_06370"/>
<evidence type="ECO:0008006" key="5">
    <source>
        <dbReference type="Google" id="ProtNLM"/>
    </source>
</evidence>
<gene>
    <name evidence="3" type="ORF">N8K70_06370</name>
</gene>
<organism evidence="3 4">
    <name type="scientific">Microbacterium betulae</name>
    <dbReference type="NCBI Taxonomy" id="2981139"/>
    <lineage>
        <taxon>Bacteria</taxon>
        <taxon>Bacillati</taxon>
        <taxon>Actinomycetota</taxon>
        <taxon>Actinomycetes</taxon>
        <taxon>Micrococcales</taxon>
        <taxon>Microbacteriaceae</taxon>
        <taxon>Microbacterium</taxon>
    </lineage>
</organism>
<protein>
    <recommendedName>
        <fullName evidence="5">DUF624 domain-containing protein</fullName>
    </recommendedName>
</protein>
<reference evidence="3 4" key="1">
    <citation type="submission" date="2023-02" db="EMBL/GenBank/DDBJ databases">
        <title>Microbacterium betulae sp. nov., isolated from birch wood.</title>
        <authorList>
            <person name="Pasciak M."/>
            <person name="Pawlik K.J."/>
            <person name="Martynowski D."/>
            <person name="Laczmanski L."/>
            <person name="Ciekot J."/>
            <person name="Szponar B."/>
            <person name="Wojcik-Fatla A."/>
            <person name="Mackiewicz B."/>
            <person name="Farian E."/>
            <person name="Cholewa G."/>
            <person name="Cholewa A."/>
            <person name="Dutkiewicz J."/>
        </authorList>
    </citation>
    <scope>NUCLEOTIDE SEQUENCE [LARGE SCALE GENOMIC DNA]</scope>
    <source>
        <strain evidence="3 4">AB</strain>
    </source>
</reference>
<evidence type="ECO:0000313" key="3">
    <source>
        <dbReference type="EMBL" id="WOF24291.1"/>
    </source>
</evidence>
<dbReference type="RefSeq" id="WP_317140762.1">
    <property type="nucleotide sequence ID" value="NZ_CP118157.1"/>
</dbReference>
<keyword evidence="2" id="KW-0472">Membrane</keyword>
<feature type="transmembrane region" description="Helical" evidence="2">
    <location>
        <begin position="33"/>
        <end position="60"/>
    </location>
</feature>
<keyword evidence="2" id="KW-0812">Transmembrane</keyword>
<proteinExistence type="predicted"/>